<dbReference type="KEGG" id="dgr:6571285"/>
<dbReference type="PhylomeDB" id="B4K2I2"/>
<gene>
    <name evidence="1" type="primary">Dgri\GH11369</name>
    <name evidence="1" type="ORF">Dgri_GH11369</name>
</gene>
<dbReference type="eggNOG" id="ENOG502R0JR">
    <property type="taxonomic scope" value="Eukaryota"/>
</dbReference>
<sequence length="191" mass="22182">MDLMKEHAPCLKGPLHVFVYSEPWPPFPDQATLASPFKVELAAEEPQIELGIEDLHIKLEALELESPHDIIQTISDPDKVPEIQDVKPQIIRKSRWVTIREINRWSHCQRCGFEHSKSKGWLHHAQMCAQDPKYKTDMFFIHLHTKAWCGTLVQDAYWEKHTDPEKGDCAVCRSSRRCKKPLPYQPKAPPR</sequence>
<keyword evidence="2" id="KW-1185">Reference proteome</keyword>
<evidence type="ECO:0000313" key="2">
    <source>
        <dbReference type="Proteomes" id="UP000001070"/>
    </source>
</evidence>
<reference evidence="1 2" key="1">
    <citation type="journal article" date="2007" name="Nature">
        <title>Evolution of genes and genomes on the Drosophila phylogeny.</title>
        <authorList>
            <consortium name="Drosophila 12 Genomes Consortium"/>
            <person name="Clark A.G."/>
            <person name="Eisen M.B."/>
            <person name="Smith D.R."/>
            <person name="Bergman C.M."/>
            <person name="Oliver B."/>
            <person name="Markow T.A."/>
            <person name="Kaufman T.C."/>
            <person name="Kellis M."/>
            <person name="Gelbart W."/>
            <person name="Iyer V.N."/>
            <person name="Pollard D.A."/>
            <person name="Sackton T.B."/>
            <person name="Larracuente A.M."/>
            <person name="Singh N.D."/>
            <person name="Abad J.P."/>
            <person name="Abt D.N."/>
            <person name="Adryan B."/>
            <person name="Aguade M."/>
            <person name="Akashi H."/>
            <person name="Anderson W.W."/>
            <person name="Aquadro C.F."/>
            <person name="Ardell D.H."/>
            <person name="Arguello R."/>
            <person name="Artieri C.G."/>
            <person name="Barbash D.A."/>
            <person name="Barker D."/>
            <person name="Barsanti P."/>
            <person name="Batterham P."/>
            <person name="Batzoglou S."/>
            <person name="Begun D."/>
            <person name="Bhutkar A."/>
            <person name="Blanco E."/>
            <person name="Bosak S.A."/>
            <person name="Bradley R.K."/>
            <person name="Brand A.D."/>
            <person name="Brent M.R."/>
            <person name="Brooks A.N."/>
            <person name="Brown R.H."/>
            <person name="Butlin R.K."/>
            <person name="Caggese C."/>
            <person name="Calvi B.R."/>
            <person name="Bernardo de Carvalho A."/>
            <person name="Caspi A."/>
            <person name="Castrezana S."/>
            <person name="Celniker S.E."/>
            <person name="Chang J.L."/>
            <person name="Chapple C."/>
            <person name="Chatterji S."/>
            <person name="Chinwalla A."/>
            <person name="Civetta A."/>
            <person name="Clifton S.W."/>
            <person name="Comeron J.M."/>
            <person name="Costello J.C."/>
            <person name="Coyne J.A."/>
            <person name="Daub J."/>
            <person name="David R.G."/>
            <person name="Delcher A.L."/>
            <person name="Delehaunty K."/>
            <person name="Do C.B."/>
            <person name="Ebling H."/>
            <person name="Edwards K."/>
            <person name="Eickbush T."/>
            <person name="Evans J.D."/>
            <person name="Filipski A."/>
            <person name="Findeiss S."/>
            <person name="Freyhult E."/>
            <person name="Fulton L."/>
            <person name="Fulton R."/>
            <person name="Garcia A.C."/>
            <person name="Gardiner A."/>
            <person name="Garfield D.A."/>
            <person name="Garvin B.E."/>
            <person name="Gibson G."/>
            <person name="Gilbert D."/>
            <person name="Gnerre S."/>
            <person name="Godfrey J."/>
            <person name="Good R."/>
            <person name="Gotea V."/>
            <person name="Gravely B."/>
            <person name="Greenberg A.J."/>
            <person name="Griffiths-Jones S."/>
            <person name="Gross S."/>
            <person name="Guigo R."/>
            <person name="Gustafson E.A."/>
            <person name="Haerty W."/>
            <person name="Hahn M.W."/>
            <person name="Halligan D.L."/>
            <person name="Halpern A.L."/>
            <person name="Halter G.M."/>
            <person name="Han M.V."/>
            <person name="Heger A."/>
            <person name="Hillier L."/>
            <person name="Hinrichs A.S."/>
            <person name="Holmes I."/>
            <person name="Hoskins R.A."/>
            <person name="Hubisz M.J."/>
            <person name="Hultmark D."/>
            <person name="Huntley M.A."/>
            <person name="Jaffe D.B."/>
            <person name="Jagadeeshan S."/>
            <person name="Jeck W.R."/>
            <person name="Johnson J."/>
            <person name="Jones C.D."/>
            <person name="Jordan W.C."/>
            <person name="Karpen G.H."/>
            <person name="Kataoka E."/>
            <person name="Keightley P.D."/>
            <person name="Kheradpour P."/>
            <person name="Kirkness E.F."/>
            <person name="Koerich L.B."/>
            <person name="Kristiansen K."/>
            <person name="Kudrna D."/>
            <person name="Kulathinal R.J."/>
            <person name="Kumar S."/>
            <person name="Kwok R."/>
            <person name="Lander E."/>
            <person name="Langley C.H."/>
            <person name="Lapoint R."/>
            <person name="Lazzaro B.P."/>
            <person name="Lee S.J."/>
            <person name="Levesque L."/>
            <person name="Li R."/>
            <person name="Lin C.F."/>
            <person name="Lin M.F."/>
            <person name="Lindblad-Toh K."/>
            <person name="Llopart A."/>
            <person name="Long M."/>
            <person name="Low L."/>
            <person name="Lozovsky E."/>
            <person name="Lu J."/>
            <person name="Luo M."/>
            <person name="Machado C.A."/>
            <person name="Makalowski W."/>
            <person name="Marzo M."/>
            <person name="Matsuda M."/>
            <person name="Matzkin L."/>
            <person name="McAllister B."/>
            <person name="McBride C.S."/>
            <person name="McKernan B."/>
            <person name="McKernan K."/>
            <person name="Mendez-Lago M."/>
            <person name="Minx P."/>
            <person name="Mollenhauer M.U."/>
            <person name="Montooth K."/>
            <person name="Mount S.M."/>
            <person name="Mu X."/>
            <person name="Myers E."/>
            <person name="Negre B."/>
            <person name="Newfeld S."/>
            <person name="Nielsen R."/>
            <person name="Noor M.A."/>
            <person name="O'Grady P."/>
            <person name="Pachter L."/>
            <person name="Papaceit M."/>
            <person name="Parisi M.J."/>
            <person name="Parisi M."/>
            <person name="Parts L."/>
            <person name="Pedersen J.S."/>
            <person name="Pesole G."/>
            <person name="Phillippy A.M."/>
            <person name="Ponting C.P."/>
            <person name="Pop M."/>
            <person name="Porcelli D."/>
            <person name="Powell J.R."/>
            <person name="Prohaska S."/>
            <person name="Pruitt K."/>
            <person name="Puig M."/>
            <person name="Quesneville H."/>
            <person name="Ram K.R."/>
            <person name="Rand D."/>
            <person name="Rasmussen M.D."/>
            <person name="Reed L.K."/>
            <person name="Reenan R."/>
            <person name="Reily A."/>
            <person name="Remington K.A."/>
            <person name="Rieger T.T."/>
            <person name="Ritchie M.G."/>
            <person name="Robin C."/>
            <person name="Rogers Y.H."/>
            <person name="Rohde C."/>
            <person name="Rozas J."/>
            <person name="Rubenfield M.J."/>
            <person name="Ruiz A."/>
            <person name="Russo S."/>
            <person name="Salzberg S.L."/>
            <person name="Sanchez-Gracia A."/>
            <person name="Saranga D.J."/>
            <person name="Sato H."/>
            <person name="Schaeffer S.W."/>
            <person name="Schatz M.C."/>
            <person name="Schlenke T."/>
            <person name="Schwartz R."/>
            <person name="Segarra C."/>
            <person name="Singh R.S."/>
            <person name="Sirot L."/>
            <person name="Sirota M."/>
            <person name="Sisneros N.B."/>
            <person name="Smith C.D."/>
            <person name="Smith T.F."/>
            <person name="Spieth J."/>
            <person name="Stage D.E."/>
            <person name="Stark A."/>
            <person name="Stephan W."/>
            <person name="Strausberg R.L."/>
            <person name="Strempel S."/>
            <person name="Sturgill D."/>
            <person name="Sutton G."/>
            <person name="Sutton G.G."/>
            <person name="Tao W."/>
            <person name="Teichmann S."/>
            <person name="Tobari Y.N."/>
            <person name="Tomimura Y."/>
            <person name="Tsolas J.M."/>
            <person name="Valente V.L."/>
            <person name="Venter E."/>
            <person name="Venter J.C."/>
            <person name="Vicario S."/>
            <person name="Vieira F.G."/>
            <person name="Vilella A.J."/>
            <person name="Villasante A."/>
            <person name="Walenz B."/>
            <person name="Wang J."/>
            <person name="Wasserman M."/>
            <person name="Watts T."/>
            <person name="Wilson D."/>
            <person name="Wilson R.K."/>
            <person name="Wing R.A."/>
            <person name="Wolfner M.F."/>
            <person name="Wong A."/>
            <person name="Wong G.K."/>
            <person name="Wu C.I."/>
            <person name="Wu G."/>
            <person name="Yamamoto D."/>
            <person name="Yang H.P."/>
            <person name="Yang S.P."/>
            <person name="Yorke J.A."/>
            <person name="Yoshida K."/>
            <person name="Zdobnov E."/>
            <person name="Zhang P."/>
            <person name="Zhang Y."/>
            <person name="Zimin A.V."/>
            <person name="Baldwin J."/>
            <person name="Abdouelleil A."/>
            <person name="Abdulkadir J."/>
            <person name="Abebe A."/>
            <person name="Abera B."/>
            <person name="Abreu J."/>
            <person name="Acer S.C."/>
            <person name="Aftuck L."/>
            <person name="Alexander A."/>
            <person name="An P."/>
            <person name="Anderson E."/>
            <person name="Anderson S."/>
            <person name="Arachi H."/>
            <person name="Azer M."/>
            <person name="Bachantsang P."/>
            <person name="Barry A."/>
            <person name="Bayul T."/>
            <person name="Berlin A."/>
            <person name="Bessette D."/>
            <person name="Bloom T."/>
            <person name="Blye J."/>
            <person name="Boguslavskiy L."/>
            <person name="Bonnet C."/>
            <person name="Boukhgalter B."/>
            <person name="Bourzgui I."/>
            <person name="Brown A."/>
            <person name="Cahill P."/>
            <person name="Channer S."/>
            <person name="Cheshatsang Y."/>
            <person name="Chuda L."/>
            <person name="Citroen M."/>
            <person name="Collymore A."/>
            <person name="Cooke P."/>
            <person name="Costello M."/>
            <person name="D'Aco K."/>
            <person name="Daza R."/>
            <person name="De Haan G."/>
            <person name="DeGray S."/>
            <person name="DeMaso C."/>
            <person name="Dhargay N."/>
            <person name="Dooley K."/>
            <person name="Dooley E."/>
            <person name="Doricent M."/>
            <person name="Dorje P."/>
            <person name="Dorjee K."/>
            <person name="Dupes A."/>
            <person name="Elong R."/>
            <person name="Falk J."/>
            <person name="Farina A."/>
            <person name="Faro S."/>
            <person name="Ferguson D."/>
            <person name="Fisher S."/>
            <person name="Foley C.D."/>
            <person name="Franke A."/>
            <person name="Friedrich D."/>
            <person name="Gadbois L."/>
            <person name="Gearin G."/>
            <person name="Gearin C.R."/>
            <person name="Giannoukos G."/>
            <person name="Goode T."/>
            <person name="Graham J."/>
            <person name="Grandbois E."/>
            <person name="Grewal S."/>
            <person name="Gyaltsen K."/>
            <person name="Hafez N."/>
            <person name="Hagos B."/>
            <person name="Hall J."/>
            <person name="Henson C."/>
            <person name="Hollinger A."/>
            <person name="Honan T."/>
            <person name="Huard M.D."/>
            <person name="Hughes L."/>
            <person name="Hurhula B."/>
            <person name="Husby M.E."/>
            <person name="Kamat A."/>
            <person name="Kanga B."/>
            <person name="Kashin S."/>
            <person name="Khazanovich D."/>
            <person name="Kisner P."/>
            <person name="Lance K."/>
            <person name="Lara M."/>
            <person name="Lee W."/>
            <person name="Lennon N."/>
            <person name="Letendre F."/>
            <person name="LeVine R."/>
            <person name="Lipovsky A."/>
            <person name="Liu X."/>
            <person name="Liu J."/>
            <person name="Liu S."/>
            <person name="Lokyitsang T."/>
            <person name="Lokyitsang Y."/>
            <person name="Lubonja R."/>
            <person name="Lui A."/>
            <person name="MacDonald P."/>
            <person name="Magnisalis V."/>
            <person name="Maru K."/>
            <person name="Matthews C."/>
            <person name="McCusker W."/>
            <person name="McDonough S."/>
            <person name="Mehta T."/>
            <person name="Meldrim J."/>
            <person name="Meneus L."/>
            <person name="Mihai O."/>
            <person name="Mihalev A."/>
            <person name="Mihova T."/>
            <person name="Mittelman R."/>
            <person name="Mlenga V."/>
            <person name="Montmayeur A."/>
            <person name="Mulrain L."/>
            <person name="Navidi A."/>
            <person name="Naylor J."/>
            <person name="Negash T."/>
            <person name="Nguyen T."/>
            <person name="Nguyen N."/>
            <person name="Nicol R."/>
            <person name="Norbu C."/>
            <person name="Norbu N."/>
            <person name="Novod N."/>
            <person name="O'Neill B."/>
            <person name="Osman S."/>
            <person name="Markiewicz E."/>
            <person name="Oyono O.L."/>
            <person name="Patti C."/>
            <person name="Phunkhang P."/>
            <person name="Pierre F."/>
            <person name="Priest M."/>
            <person name="Raghuraman S."/>
            <person name="Rege F."/>
            <person name="Reyes R."/>
            <person name="Rise C."/>
            <person name="Rogov P."/>
            <person name="Ross K."/>
            <person name="Ryan E."/>
            <person name="Settipalli S."/>
            <person name="Shea T."/>
            <person name="Sherpa N."/>
            <person name="Shi L."/>
            <person name="Shih D."/>
            <person name="Sparrow T."/>
            <person name="Spaulding J."/>
            <person name="Stalker J."/>
            <person name="Stange-Thomann N."/>
            <person name="Stavropoulos S."/>
            <person name="Stone C."/>
            <person name="Strader C."/>
            <person name="Tesfaye S."/>
            <person name="Thomson T."/>
            <person name="Thoulutsang Y."/>
            <person name="Thoulutsang D."/>
            <person name="Topham K."/>
            <person name="Topping I."/>
            <person name="Tsamla T."/>
            <person name="Vassiliev H."/>
            <person name="Vo A."/>
            <person name="Wangchuk T."/>
            <person name="Wangdi T."/>
            <person name="Weiand M."/>
            <person name="Wilkinson J."/>
            <person name="Wilson A."/>
            <person name="Yadav S."/>
            <person name="Young G."/>
            <person name="Yu Q."/>
            <person name="Zembek L."/>
            <person name="Zhong D."/>
            <person name="Zimmer A."/>
            <person name="Zwirko Z."/>
            <person name="Jaffe D.B."/>
            <person name="Alvarez P."/>
            <person name="Brockman W."/>
            <person name="Butler J."/>
            <person name="Chin C."/>
            <person name="Gnerre S."/>
            <person name="Grabherr M."/>
            <person name="Kleber M."/>
            <person name="Mauceli E."/>
            <person name="MacCallum I."/>
        </authorList>
    </citation>
    <scope>NUCLEOTIDE SEQUENCE [LARGE SCALE GENOMIC DNA]</scope>
    <source>
        <strain evidence="2">Tucson 15287-2541.00</strain>
    </source>
</reference>
<evidence type="ECO:0000313" key="1">
    <source>
        <dbReference type="EMBL" id="EDW04749.1"/>
    </source>
</evidence>
<dbReference type="OrthoDB" id="7870709at2759"/>
<proteinExistence type="predicted"/>
<organism evidence="2">
    <name type="scientific">Drosophila grimshawi</name>
    <name type="common">Hawaiian fruit fly</name>
    <name type="synonym">Idiomyia grimshawi</name>
    <dbReference type="NCBI Taxonomy" id="7222"/>
    <lineage>
        <taxon>Eukaryota</taxon>
        <taxon>Metazoa</taxon>
        <taxon>Ecdysozoa</taxon>
        <taxon>Arthropoda</taxon>
        <taxon>Hexapoda</taxon>
        <taxon>Insecta</taxon>
        <taxon>Pterygota</taxon>
        <taxon>Neoptera</taxon>
        <taxon>Endopterygota</taxon>
        <taxon>Diptera</taxon>
        <taxon>Brachycera</taxon>
        <taxon>Muscomorpha</taxon>
        <taxon>Ephydroidea</taxon>
        <taxon>Drosophilidae</taxon>
        <taxon>Drosophila</taxon>
        <taxon>Hawaiian Drosophila</taxon>
    </lineage>
</organism>
<dbReference type="InParanoid" id="B4K2I2"/>
<dbReference type="HOGENOM" id="CLU_1534145_0_0_1"/>
<dbReference type="EMBL" id="CH919256">
    <property type="protein sequence ID" value="EDW04749.1"/>
    <property type="molecule type" value="Genomic_DNA"/>
</dbReference>
<dbReference type="Proteomes" id="UP000001070">
    <property type="component" value="Unassembled WGS sequence"/>
</dbReference>
<accession>B4K2I2</accession>
<protein>
    <submittedName>
        <fullName evidence="1">GH11369</fullName>
    </submittedName>
</protein>
<dbReference type="AlphaFoldDB" id="B4K2I2"/>
<name>B4K2I2_DROGR</name>